<evidence type="ECO:0000313" key="3">
    <source>
        <dbReference type="EMBL" id="MBB4659256.1"/>
    </source>
</evidence>
<keyword evidence="4" id="KW-1185">Reference proteome</keyword>
<dbReference type="RefSeq" id="WP_183817676.1">
    <property type="nucleotide sequence ID" value="NZ_JACHOB010000003.1"/>
</dbReference>
<evidence type="ECO:0000256" key="2">
    <source>
        <dbReference type="SAM" id="SignalP"/>
    </source>
</evidence>
<accession>A0A840I2M3</accession>
<organism evidence="3 4">
    <name type="scientific">Parvularcula dongshanensis</name>
    <dbReference type="NCBI Taxonomy" id="1173995"/>
    <lineage>
        <taxon>Bacteria</taxon>
        <taxon>Pseudomonadati</taxon>
        <taxon>Pseudomonadota</taxon>
        <taxon>Alphaproteobacteria</taxon>
        <taxon>Parvularculales</taxon>
        <taxon>Parvularculaceae</taxon>
        <taxon>Parvularcula</taxon>
    </lineage>
</organism>
<feature type="chain" id="PRO_5032533796" description="DUF3035 domain-containing protein" evidence="2">
    <location>
        <begin position="27"/>
        <end position="144"/>
    </location>
</feature>
<dbReference type="AlphaFoldDB" id="A0A840I2M3"/>
<dbReference type="PROSITE" id="PS51257">
    <property type="entry name" value="PROKAR_LIPOPROTEIN"/>
    <property type="match status" value="1"/>
</dbReference>
<reference evidence="3 4" key="1">
    <citation type="submission" date="2020-08" db="EMBL/GenBank/DDBJ databases">
        <title>Genomic Encyclopedia of Type Strains, Phase IV (KMG-IV): sequencing the most valuable type-strain genomes for metagenomic binning, comparative biology and taxonomic classification.</title>
        <authorList>
            <person name="Goeker M."/>
        </authorList>
    </citation>
    <scope>NUCLEOTIDE SEQUENCE [LARGE SCALE GENOMIC DNA]</scope>
    <source>
        <strain evidence="3 4">DSM 102850</strain>
    </source>
</reference>
<feature type="signal peptide" evidence="2">
    <location>
        <begin position="1"/>
        <end position="26"/>
    </location>
</feature>
<evidence type="ECO:0000256" key="1">
    <source>
        <dbReference type="SAM" id="MobiDB-lite"/>
    </source>
</evidence>
<sequence length="144" mass="15515">MPVRRVVLVSVSLLCACATDTPPAPADGPPLTRADYEGDRDALDRTASIEERREARVEAGRERGFPDLSDVPARATDIPSAREVADDTAALEAEAEALRRLRDRASTPPSTEALRAEGQSLRSAVARDRRAFDAQAPIALPEAR</sequence>
<dbReference type="EMBL" id="JACHOB010000003">
    <property type="protein sequence ID" value="MBB4659256.1"/>
    <property type="molecule type" value="Genomic_DNA"/>
</dbReference>
<comment type="caution">
    <text evidence="3">The sequence shown here is derived from an EMBL/GenBank/DDBJ whole genome shotgun (WGS) entry which is preliminary data.</text>
</comment>
<feature type="compositionally biased region" description="Basic and acidic residues" evidence="1">
    <location>
        <begin position="34"/>
        <end position="65"/>
    </location>
</feature>
<feature type="compositionally biased region" description="Basic and acidic residues" evidence="1">
    <location>
        <begin position="96"/>
        <end position="105"/>
    </location>
</feature>
<evidence type="ECO:0000313" key="4">
    <source>
        <dbReference type="Proteomes" id="UP000563524"/>
    </source>
</evidence>
<dbReference type="Proteomes" id="UP000563524">
    <property type="component" value="Unassembled WGS sequence"/>
</dbReference>
<keyword evidence="2" id="KW-0732">Signal</keyword>
<evidence type="ECO:0008006" key="5">
    <source>
        <dbReference type="Google" id="ProtNLM"/>
    </source>
</evidence>
<gene>
    <name evidence="3" type="ORF">GGQ59_001781</name>
</gene>
<proteinExistence type="predicted"/>
<feature type="region of interest" description="Disordered" evidence="1">
    <location>
        <begin position="19"/>
        <end position="121"/>
    </location>
</feature>
<name>A0A840I2M3_9PROT</name>
<protein>
    <recommendedName>
        <fullName evidence="5">DUF3035 domain-containing protein</fullName>
    </recommendedName>
</protein>